<evidence type="ECO:0000313" key="2">
    <source>
        <dbReference type="EMBL" id="PCS15847.1"/>
    </source>
</evidence>
<keyword evidence="1" id="KW-0472">Membrane</keyword>
<gene>
    <name evidence="2" type="ORF">RU92_GL001175</name>
</gene>
<dbReference type="AlphaFoldDB" id="A0A2A5SPK9"/>
<keyword evidence="1" id="KW-0812">Transmembrane</keyword>
<dbReference type="Proteomes" id="UP000218711">
    <property type="component" value="Unassembled WGS sequence"/>
</dbReference>
<keyword evidence="1" id="KW-1133">Transmembrane helix</keyword>
<reference evidence="2 3" key="1">
    <citation type="submission" date="2014-12" db="EMBL/GenBank/DDBJ databases">
        <title>Draft genome sequences of 10 type strains of Lactococcus.</title>
        <authorList>
            <person name="Sun Z."/>
            <person name="Zhong Z."/>
            <person name="Liu W."/>
            <person name="Zhang W."/>
            <person name="Zhang H."/>
        </authorList>
    </citation>
    <scope>NUCLEOTIDE SEQUENCE [LARGE SCALE GENOMIC DNA]</scope>
    <source>
        <strain evidence="2 3">DSM 21502</strain>
    </source>
</reference>
<comment type="caution">
    <text evidence="2">The sequence shown here is derived from an EMBL/GenBank/DDBJ whole genome shotgun (WGS) entry which is preliminary data.</text>
</comment>
<dbReference type="RefSeq" id="WP_096816612.1">
    <property type="nucleotide sequence ID" value="NZ_JXKC01000018.1"/>
</dbReference>
<protein>
    <submittedName>
        <fullName evidence="2">Uncharacterized protein</fullName>
    </submittedName>
</protein>
<accession>A0A2A5SPK9</accession>
<organism evidence="2 3">
    <name type="scientific">Lactococcus cremoris subsp. tructae</name>
    <dbReference type="NCBI Taxonomy" id="542833"/>
    <lineage>
        <taxon>Bacteria</taxon>
        <taxon>Bacillati</taxon>
        <taxon>Bacillota</taxon>
        <taxon>Bacilli</taxon>
        <taxon>Lactobacillales</taxon>
        <taxon>Streptococcaceae</taxon>
        <taxon>Lactococcus</taxon>
    </lineage>
</organism>
<name>A0A2A5SPK9_LACLC</name>
<sequence length="410" mass="46155">MKKLINKKIYRIFLLVVLVVILVGTIWYIKNEEDFSHLISRPQDVKMWQADPRPLQSEKAVIKQTNKLNLKNKGQDVSLKSMELVVIPGLRGAWSINPKTKKAAFGDDWIPQGVTQSDDNYYISVYDGDYHLDSLIFQIDKKTKKYVKTIILNSKAHVGGIVYDEKYKQLIYSNDTSKSAGFGYLSKTDMDAYHAEKVKAPIHSKEIKWPIGSRTSAITLYNNQLLVAKYGSNKNDRSIVAVPLDSKGFVPVPSNEELTKLDSEMTQESSKTKDSDTIMKKYVQILVQMKLLNSWAPAWDRLQGIAVSKIGVTLLTQSNGQAPGKLWVQLPKKGTDSSRLDYIPPTTGVREISIPASVEGISLDSSENQIALVFESGAKKYRKNNSLFFHSNYMDRLMILPISISGNKNN</sequence>
<dbReference type="EMBL" id="JXKC01000018">
    <property type="protein sequence ID" value="PCS15847.1"/>
    <property type="molecule type" value="Genomic_DNA"/>
</dbReference>
<evidence type="ECO:0000313" key="3">
    <source>
        <dbReference type="Proteomes" id="UP000218711"/>
    </source>
</evidence>
<feature type="transmembrane region" description="Helical" evidence="1">
    <location>
        <begin position="12"/>
        <end position="29"/>
    </location>
</feature>
<evidence type="ECO:0000256" key="1">
    <source>
        <dbReference type="SAM" id="Phobius"/>
    </source>
</evidence>
<proteinExistence type="predicted"/>